<evidence type="ECO:0000313" key="2">
    <source>
        <dbReference type="Proteomes" id="UP000615446"/>
    </source>
</evidence>
<dbReference type="Proteomes" id="UP000615446">
    <property type="component" value="Unassembled WGS sequence"/>
</dbReference>
<dbReference type="AlphaFoldDB" id="A0A8H3LIZ2"/>
<evidence type="ECO:0000313" key="1">
    <source>
        <dbReference type="EMBL" id="GES89442.1"/>
    </source>
</evidence>
<dbReference type="EMBL" id="BLAL01000187">
    <property type="protein sequence ID" value="GES89442.1"/>
    <property type="molecule type" value="Genomic_DNA"/>
</dbReference>
<sequence length="258" mass="30992">MPSDIGCPSHNIVKYSAGFKAVEWPNWIILFSLPLLKERLPQRLKSKRLPAYLISFHYLLHIGDCIEDLSPCHRFWQLPIERYCEMLIPLVSSRKLPYVNLFNNVLLQERFKYLQLLPKYDEKVFSNFKEKEKTWPPHRVISSNIYDRMYEFYSPCVSCKLTKNVTMKLKQCYAAIFQNTRDIRDIEENYIKYGKLRTKDGNIIFSKWWKNENDSSQNNYCDAINLTINDQQEEEIFCQIEYFMIHMFQGEERIFAYV</sequence>
<proteinExistence type="predicted"/>
<gene>
    <name evidence="1" type="ORF">RCL2_001634200</name>
</gene>
<name>A0A8H3LIZ2_9GLOM</name>
<dbReference type="OrthoDB" id="2326096at2759"/>
<accession>A0A8H3LIZ2</accession>
<protein>
    <submittedName>
        <fullName evidence="1">Transposase domain-containing protein</fullName>
    </submittedName>
</protein>
<organism evidence="1 2">
    <name type="scientific">Rhizophagus clarus</name>
    <dbReference type="NCBI Taxonomy" id="94130"/>
    <lineage>
        <taxon>Eukaryota</taxon>
        <taxon>Fungi</taxon>
        <taxon>Fungi incertae sedis</taxon>
        <taxon>Mucoromycota</taxon>
        <taxon>Glomeromycotina</taxon>
        <taxon>Glomeromycetes</taxon>
        <taxon>Glomerales</taxon>
        <taxon>Glomeraceae</taxon>
        <taxon>Rhizophagus</taxon>
    </lineage>
</organism>
<comment type="caution">
    <text evidence="1">The sequence shown here is derived from an EMBL/GenBank/DDBJ whole genome shotgun (WGS) entry which is preliminary data.</text>
</comment>
<reference evidence="1" key="1">
    <citation type="submission" date="2019-10" db="EMBL/GenBank/DDBJ databases">
        <title>Conservation and host-specific expression of non-tandemly repeated heterogenous ribosome RNA gene in arbuscular mycorrhizal fungi.</title>
        <authorList>
            <person name="Maeda T."/>
            <person name="Kobayashi Y."/>
            <person name="Nakagawa T."/>
            <person name="Ezawa T."/>
            <person name="Yamaguchi K."/>
            <person name="Bino T."/>
            <person name="Nishimoto Y."/>
            <person name="Shigenobu S."/>
            <person name="Kawaguchi M."/>
        </authorList>
    </citation>
    <scope>NUCLEOTIDE SEQUENCE</scope>
    <source>
        <strain evidence="1">HR1</strain>
    </source>
</reference>